<dbReference type="PRINTS" id="PR00038">
    <property type="entry name" value="HTHLUXR"/>
</dbReference>
<dbReference type="NCBIfam" id="NF008548">
    <property type="entry name" value="PRK11475.1"/>
    <property type="match status" value="1"/>
</dbReference>
<dbReference type="PANTHER" id="PTHR43214">
    <property type="entry name" value="TWO-COMPONENT RESPONSE REGULATOR"/>
    <property type="match status" value="1"/>
</dbReference>
<dbReference type="EMBL" id="ATFT01000077">
    <property type="protein sequence ID" value="EPI66482.1"/>
    <property type="molecule type" value="Genomic_DNA"/>
</dbReference>
<dbReference type="InterPro" id="IPR036388">
    <property type="entry name" value="WH-like_DNA-bd_sf"/>
</dbReference>
<dbReference type="Pfam" id="PF00196">
    <property type="entry name" value="GerE"/>
    <property type="match status" value="1"/>
</dbReference>
<dbReference type="Proteomes" id="UP000014535">
    <property type="component" value="Unassembled WGS sequence"/>
</dbReference>
<dbReference type="GO" id="GO:0006355">
    <property type="term" value="P:regulation of DNA-templated transcription"/>
    <property type="evidence" value="ECO:0007669"/>
    <property type="project" value="InterPro"/>
</dbReference>
<dbReference type="GO" id="GO:0003677">
    <property type="term" value="F:DNA binding"/>
    <property type="evidence" value="ECO:0007669"/>
    <property type="project" value="UniProtKB-KW"/>
</dbReference>
<organism evidence="3 4">
    <name type="scientific">Salmonella enteritidis (strain 2009K0958)</name>
    <dbReference type="NCBI Taxonomy" id="1192586"/>
    <lineage>
        <taxon>Bacteria</taxon>
        <taxon>Pseudomonadati</taxon>
        <taxon>Pseudomonadota</taxon>
        <taxon>Gammaproteobacteria</taxon>
        <taxon>Enterobacterales</taxon>
        <taxon>Enterobacteriaceae</taxon>
        <taxon>Salmonella</taxon>
    </lineage>
</organism>
<dbReference type="SUPFAM" id="SSF46894">
    <property type="entry name" value="C-terminal effector domain of the bipartite response regulators"/>
    <property type="match status" value="1"/>
</dbReference>
<sequence length="246" mass="27546">MDKQFSGSQRIEPTFGIWRNHGMENRISKRNVALVEKCVMSTIGIKGLFDAMPDCRHTLHIFSKPSTFYKAALKTPFSAVIFSLSALRTERRTGLSSLTELAINYPHMRRLVIADDDAEARLISALSPLPLDGVISKASPLDVLQDALFTSLNSARRTTERTDNLWELHQNCMLSPTEREILRFMSNGYSMPQIAVQLERNIKTIRAHKFNVMSKLGVSSDAGLLDAADILLYLRAGDATALQHRV</sequence>
<dbReference type="PROSITE" id="PS50043">
    <property type="entry name" value="HTH_LUXR_2"/>
    <property type="match status" value="1"/>
</dbReference>
<dbReference type="PANTHER" id="PTHR43214:SF31">
    <property type="entry name" value="TRANSCRIPTIONAL ACTIVATOR PROTEIN BGLJ"/>
    <property type="match status" value="1"/>
</dbReference>
<name>A0A656ICW2_SALE2</name>
<keyword evidence="1" id="KW-0238">DNA-binding</keyword>
<reference evidence="3 4" key="1">
    <citation type="submission" date="2013-04" db="EMBL/GenBank/DDBJ databases">
        <authorList>
            <person name="McClelland M."/>
            <person name="Porwollik S."/>
            <person name="Desai P."/>
            <person name="Cheng P."/>
            <person name="Wollam A."/>
            <person name="Pepin K."/>
            <person name="Palsikar V.B."/>
            <person name="Fulton L."/>
            <person name="Fulton R."/>
            <person name="Delehaunty K."/>
            <person name="Fronick C."/>
            <person name="Godfrey J."/>
            <person name="Waligorski J."/>
            <person name="Appelbaum E."/>
            <person name="Tomlinson C."/>
            <person name="Warren W."/>
            <person name="Sodergren E."/>
            <person name="Weinstock G."/>
            <person name="Wilson R.K."/>
        </authorList>
    </citation>
    <scope>NUCLEOTIDE SEQUENCE [LARGE SCALE GENOMIC DNA]</scope>
    <source>
        <strain evidence="3 4">2009K0958</strain>
    </source>
</reference>
<evidence type="ECO:0000256" key="1">
    <source>
        <dbReference type="ARBA" id="ARBA00023125"/>
    </source>
</evidence>
<comment type="caution">
    <text evidence="3">The sequence shown here is derived from an EMBL/GenBank/DDBJ whole genome shotgun (WGS) entry which is preliminary data.</text>
</comment>
<dbReference type="AlphaFoldDB" id="A0A656ICW2"/>
<dbReference type="SMART" id="SM00421">
    <property type="entry name" value="HTH_LUXR"/>
    <property type="match status" value="1"/>
</dbReference>
<dbReference type="Gene3D" id="1.10.10.10">
    <property type="entry name" value="Winged helix-like DNA-binding domain superfamily/Winged helix DNA-binding domain"/>
    <property type="match status" value="1"/>
</dbReference>
<dbReference type="InterPro" id="IPR016032">
    <property type="entry name" value="Sig_transdc_resp-reg_C-effctor"/>
</dbReference>
<proteinExistence type="predicted"/>
<dbReference type="CDD" id="cd06170">
    <property type="entry name" value="LuxR_C_like"/>
    <property type="match status" value="1"/>
</dbReference>
<gene>
    <name evidence="3" type="ORF">A673_03560</name>
</gene>
<feature type="domain" description="HTH luxR-type" evidence="2">
    <location>
        <begin position="167"/>
        <end position="232"/>
    </location>
</feature>
<dbReference type="InterPro" id="IPR039420">
    <property type="entry name" value="WalR-like"/>
</dbReference>
<protein>
    <submittedName>
        <fullName evidence="3">Transcriptional regulator, LuxR family</fullName>
    </submittedName>
</protein>
<accession>A0A656ICW2</accession>
<evidence type="ECO:0000313" key="4">
    <source>
        <dbReference type="Proteomes" id="UP000014535"/>
    </source>
</evidence>
<evidence type="ECO:0000313" key="3">
    <source>
        <dbReference type="EMBL" id="EPI66482.1"/>
    </source>
</evidence>
<dbReference type="InterPro" id="IPR000792">
    <property type="entry name" value="Tscrpt_reg_LuxR_C"/>
</dbReference>
<evidence type="ECO:0000259" key="2">
    <source>
        <dbReference type="PROSITE" id="PS50043"/>
    </source>
</evidence>